<keyword evidence="10" id="KW-1185">Reference proteome</keyword>
<dbReference type="GO" id="GO:0016413">
    <property type="term" value="F:O-acetyltransferase activity"/>
    <property type="evidence" value="ECO:0007669"/>
    <property type="project" value="TreeGrafter"/>
</dbReference>
<dbReference type="GO" id="GO:0005886">
    <property type="term" value="C:plasma membrane"/>
    <property type="evidence" value="ECO:0007669"/>
    <property type="project" value="UniProtKB-SubCell"/>
</dbReference>
<dbReference type="PANTHER" id="PTHR40074">
    <property type="entry name" value="O-ACETYLTRANSFERASE WECH"/>
    <property type="match status" value="1"/>
</dbReference>
<comment type="subcellular location">
    <subcellularLocation>
        <location evidence="1">Cell membrane</location>
        <topology evidence="1">Multi-pass membrane protein</topology>
    </subcellularLocation>
</comment>
<feature type="transmembrane region" description="Helical" evidence="7">
    <location>
        <begin position="202"/>
        <end position="221"/>
    </location>
</feature>
<feature type="transmembrane region" description="Helical" evidence="7">
    <location>
        <begin position="139"/>
        <end position="161"/>
    </location>
</feature>
<dbReference type="STRING" id="1423775.FD03_GL001918"/>
<feature type="transmembrane region" description="Helical" evidence="7">
    <location>
        <begin position="265"/>
        <end position="286"/>
    </location>
</feature>
<feature type="transmembrane region" description="Helical" evidence="7">
    <location>
        <begin position="23"/>
        <end position="44"/>
    </location>
</feature>
<evidence type="ECO:0000259" key="8">
    <source>
        <dbReference type="Pfam" id="PF01757"/>
    </source>
</evidence>
<organism evidence="9 10">
    <name type="scientific">Companilactobacillus nodensis DSM 19682 = JCM 14932 = NBRC 107160</name>
    <dbReference type="NCBI Taxonomy" id="1423775"/>
    <lineage>
        <taxon>Bacteria</taxon>
        <taxon>Bacillati</taxon>
        <taxon>Bacillota</taxon>
        <taxon>Bacilli</taxon>
        <taxon>Lactobacillales</taxon>
        <taxon>Lactobacillaceae</taxon>
        <taxon>Companilactobacillus</taxon>
    </lineage>
</organism>
<comment type="caution">
    <text evidence="9">The sequence shown here is derived from an EMBL/GenBank/DDBJ whole genome shotgun (WGS) entry which is preliminary data.</text>
</comment>
<keyword evidence="3" id="KW-1003">Cell membrane</keyword>
<proteinExistence type="inferred from homology"/>
<dbReference type="EMBL" id="AZDZ01000003">
    <property type="protein sequence ID" value="KRK80494.1"/>
    <property type="molecule type" value="Genomic_DNA"/>
</dbReference>
<dbReference type="GO" id="GO:0009246">
    <property type="term" value="P:enterobacterial common antigen biosynthetic process"/>
    <property type="evidence" value="ECO:0007669"/>
    <property type="project" value="TreeGrafter"/>
</dbReference>
<evidence type="ECO:0000256" key="5">
    <source>
        <dbReference type="ARBA" id="ARBA00022989"/>
    </source>
</evidence>
<feature type="domain" description="Acyltransferase 3" evidence="8">
    <location>
        <begin position="1"/>
        <end position="317"/>
    </location>
</feature>
<evidence type="ECO:0000256" key="1">
    <source>
        <dbReference type="ARBA" id="ARBA00004651"/>
    </source>
</evidence>
<dbReference type="PATRIC" id="fig|1423775.4.peg.1956"/>
<keyword evidence="5 7" id="KW-1133">Transmembrane helix</keyword>
<dbReference type="Proteomes" id="UP000051248">
    <property type="component" value="Unassembled WGS sequence"/>
</dbReference>
<protein>
    <submittedName>
        <fullName evidence="9">Acyltransferase 3</fullName>
    </submittedName>
</protein>
<name>A0A0R1K9W8_9LACO</name>
<dbReference type="AlphaFoldDB" id="A0A0R1K9W8"/>
<sequence length="327" mass="37275">MLGVVMNHATANALAKMPTTENWNLASLMICIVTPAVPLFFMLSGATILNSYKTASVGYLFKHRLIRVVVPFILWSLITMIFFQLMDSKLDWNVVGKSMRMIIHKPTLEAYWFMYPLIGFYLLSPILKSMIDHIDLKILDYAIILWLVTNFLIPTLSHALPNPYGRMLDVYEMGSLMFLSKSLGYFLLGYRLSLVKKDPITPLNNVLFSFFILVIMIFINYLNYEYKNIDIPIIGYAPAILTPILASFNFLFFKQIGGTASHKESRILAYIAPLAYGVYLVHGIGIRIAQEFVHDSDFISVFGIATIFSLVLIWFLSRIPLINKLLT</sequence>
<accession>A0A0R1K9W8</accession>
<reference evidence="9 10" key="1">
    <citation type="journal article" date="2015" name="Genome Announc.">
        <title>Expanding the biotechnology potential of lactobacilli through comparative genomics of 213 strains and associated genera.</title>
        <authorList>
            <person name="Sun Z."/>
            <person name="Harris H.M."/>
            <person name="McCann A."/>
            <person name="Guo C."/>
            <person name="Argimon S."/>
            <person name="Zhang W."/>
            <person name="Yang X."/>
            <person name="Jeffery I.B."/>
            <person name="Cooney J.C."/>
            <person name="Kagawa T.F."/>
            <person name="Liu W."/>
            <person name="Song Y."/>
            <person name="Salvetti E."/>
            <person name="Wrobel A."/>
            <person name="Rasinkangas P."/>
            <person name="Parkhill J."/>
            <person name="Rea M.C."/>
            <person name="O'Sullivan O."/>
            <person name="Ritari J."/>
            <person name="Douillard F.P."/>
            <person name="Paul Ross R."/>
            <person name="Yang R."/>
            <person name="Briner A.E."/>
            <person name="Felis G.E."/>
            <person name="de Vos W.M."/>
            <person name="Barrangou R."/>
            <person name="Klaenhammer T.R."/>
            <person name="Caufield P.W."/>
            <person name="Cui Y."/>
            <person name="Zhang H."/>
            <person name="O'Toole P.W."/>
        </authorList>
    </citation>
    <scope>NUCLEOTIDE SEQUENCE [LARGE SCALE GENOMIC DNA]</scope>
    <source>
        <strain evidence="9 10">DSM 19682</strain>
    </source>
</reference>
<feature type="transmembrane region" description="Helical" evidence="7">
    <location>
        <begin position="298"/>
        <end position="316"/>
    </location>
</feature>
<feature type="transmembrane region" description="Helical" evidence="7">
    <location>
        <begin position="110"/>
        <end position="127"/>
    </location>
</feature>
<keyword evidence="9" id="KW-0012">Acyltransferase</keyword>
<dbReference type="eggNOG" id="COG3274">
    <property type="taxonomic scope" value="Bacteria"/>
</dbReference>
<gene>
    <name evidence="9" type="ORF">FD03_GL001918</name>
</gene>
<dbReference type="Pfam" id="PF01757">
    <property type="entry name" value="Acyl_transf_3"/>
    <property type="match status" value="1"/>
</dbReference>
<keyword evidence="9" id="KW-0808">Transferase</keyword>
<dbReference type="PANTHER" id="PTHR40074:SF2">
    <property type="entry name" value="O-ACETYLTRANSFERASE WECH"/>
    <property type="match status" value="1"/>
</dbReference>
<feature type="transmembrane region" description="Helical" evidence="7">
    <location>
        <begin position="233"/>
        <end position="253"/>
    </location>
</feature>
<evidence type="ECO:0000256" key="6">
    <source>
        <dbReference type="ARBA" id="ARBA00023136"/>
    </source>
</evidence>
<dbReference type="InterPro" id="IPR002656">
    <property type="entry name" value="Acyl_transf_3_dom"/>
</dbReference>
<evidence type="ECO:0000313" key="9">
    <source>
        <dbReference type="EMBL" id="KRK80494.1"/>
    </source>
</evidence>
<evidence type="ECO:0000256" key="4">
    <source>
        <dbReference type="ARBA" id="ARBA00022692"/>
    </source>
</evidence>
<evidence type="ECO:0000256" key="3">
    <source>
        <dbReference type="ARBA" id="ARBA00022475"/>
    </source>
</evidence>
<evidence type="ECO:0000256" key="2">
    <source>
        <dbReference type="ARBA" id="ARBA00007400"/>
    </source>
</evidence>
<comment type="similarity">
    <text evidence="2">Belongs to the acyltransferase 3 family.</text>
</comment>
<keyword evidence="6 7" id="KW-0472">Membrane</keyword>
<feature type="transmembrane region" description="Helical" evidence="7">
    <location>
        <begin position="65"/>
        <end position="86"/>
    </location>
</feature>
<evidence type="ECO:0000313" key="10">
    <source>
        <dbReference type="Proteomes" id="UP000051248"/>
    </source>
</evidence>
<keyword evidence="4 7" id="KW-0812">Transmembrane</keyword>
<evidence type="ECO:0000256" key="7">
    <source>
        <dbReference type="SAM" id="Phobius"/>
    </source>
</evidence>
<feature type="transmembrane region" description="Helical" evidence="7">
    <location>
        <begin position="173"/>
        <end position="190"/>
    </location>
</feature>